<dbReference type="Gene3D" id="2.60.34.30">
    <property type="entry name" value="Competence, DNA-entry nuclease inhibitor, ComJ"/>
    <property type="match status" value="1"/>
</dbReference>
<evidence type="ECO:0000313" key="2">
    <source>
        <dbReference type="Proteomes" id="UP001236014"/>
    </source>
</evidence>
<reference evidence="1 2" key="1">
    <citation type="submission" date="2023-06" db="EMBL/GenBank/DDBJ databases">
        <authorList>
            <person name="Oyuntsetseg B."/>
            <person name="Kim S.B."/>
        </authorList>
    </citation>
    <scope>NUCLEOTIDE SEQUENCE [LARGE SCALE GENOMIC DNA]</scope>
    <source>
        <strain evidence="1 2">2-15</strain>
    </source>
</reference>
<dbReference type="InterPro" id="IPR038691">
    <property type="entry name" value="ComJ_sf"/>
</dbReference>
<evidence type="ECO:0000313" key="1">
    <source>
        <dbReference type="EMBL" id="WIX78418.1"/>
    </source>
</evidence>
<organism evidence="1 2">
    <name type="scientific">Amycolatopsis carbonis</name>
    <dbReference type="NCBI Taxonomy" id="715471"/>
    <lineage>
        <taxon>Bacteria</taxon>
        <taxon>Bacillati</taxon>
        <taxon>Actinomycetota</taxon>
        <taxon>Actinomycetes</taxon>
        <taxon>Pseudonocardiales</taxon>
        <taxon>Pseudonocardiaceae</taxon>
        <taxon>Amycolatopsis</taxon>
    </lineage>
</organism>
<dbReference type="KEGG" id="acab:QRX50_44900"/>
<dbReference type="Proteomes" id="UP001236014">
    <property type="component" value="Chromosome"/>
</dbReference>
<gene>
    <name evidence="1" type="ORF">QRX50_44900</name>
</gene>
<dbReference type="EMBL" id="CP127294">
    <property type="protein sequence ID" value="WIX78418.1"/>
    <property type="molecule type" value="Genomic_DNA"/>
</dbReference>
<name>A0A9Y2IHG4_9PSEU</name>
<keyword evidence="2" id="KW-1185">Reference proteome</keyword>
<dbReference type="RefSeq" id="WP_285969136.1">
    <property type="nucleotide sequence ID" value="NZ_CP127294.1"/>
</dbReference>
<proteinExistence type="predicted"/>
<sequence>MRHVVHADQRQFSLRDNTAWVPGDGGWSDEAVTSHRIAVEPSSLAVATARSDLVEVEVAVHPGSPPVPSGAEHVVEADLAVPGGKVTLAGPADYPGQERVLELAPGRYRVRVSYVESGPPAVTWNEHEYGEHFRYVVDLWPVTAPAPVTVVRQGAAVWDG</sequence>
<protein>
    <submittedName>
        <fullName evidence="1">Uncharacterized protein</fullName>
    </submittedName>
</protein>
<accession>A0A9Y2IHG4</accession>
<dbReference type="AlphaFoldDB" id="A0A9Y2IHG4"/>